<feature type="signal peptide" evidence="2">
    <location>
        <begin position="1"/>
        <end position="20"/>
    </location>
</feature>
<feature type="chain" id="PRO_5015600511" description="Secreted protein" evidence="2">
    <location>
        <begin position="21"/>
        <end position="368"/>
    </location>
</feature>
<evidence type="ECO:0000313" key="4">
    <source>
        <dbReference type="Proteomes" id="UP000240883"/>
    </source>
</evidence>
<feature type="compositionally biased region" description="Basic and acidic residues" evidence="1">
    <location>
        <begin position="250"/>
        <end position="279"/>
    </location>
</feature>
<dbReference type="STRING" id="1448308.A0A2T2N328"/>
<gene>
    <name evidence="3" type="ORF">BS50DRAFT_594260</name>
</gene>
<organism evidence="3 4">
    <name type="scientific">Corynespora cassiicola Philippines</name>
    <dbReference type="NCBI Taxonomy" id="1448308"/>
    <lineage>
        <taxon>Eukaryota</taxon>
        <taxon>Fungi</taxon>
        <taxon>Dikarya</taxon>
        <taxon>Ascomycota</taxon>
        <taxon>Pezizomycotina</taxon>
        <taxon>Dothideomycetes</taxon>
        <taxon>Pleosporomycetidae</taxon>
        <taxon>Pleosporales</taxon>
        <taxon>Corynesporascaceae</taxon>
        <taxon>Corynespora</taxon>
    </lineage>
</organism>
<reference evidence="3 4" key="1">
    <citation type="journal article" date="2018" name="Front. Microbiol.">
        <title>Genome-Wide Analysis of Corynespora cassiicola Leaf Fall Disease Putative Effectors.</title>
        <authorList>
            <person name="Lopez D."/>
            <person name="Ribeiro S."/>
            <person name="Label P."/>
            <person name="Fumanal B."/>
            <person name="Venisse J.S."/>
            <person name="Kohler A."/>
            <person name="de Oliveira R.R."/>
            <person name="Labutti K."/>
            <person name="Lipzen A."/>
            <person name="Lail K."/>
            <person name="Bauer D."/>
            <person name="Ohm R.A."/>
            <person name="Barry K.W."/>
            <person name="Spatafora J."/>
            <person name="Grigoriev I.V."/>
            <person name="Martin F.M."/>
            <person name="Pujade-Renaud V."/>
        </authorList>
    </citation>
    <scope>NUCLEOTIDE SEQUENCE [LARGE SCALE GENOMIC DNA]</scope>
    <source>
        <strain evidence="3 4">Philippines</strain>
    </source>
</reference>
<evidence type="ECO:0000256" key="1">
    <source>
        <dbReference type="SAM" id="MobiDB-lite"/>
    </source>
</evidence>
<keyword evidence="4" id="KW-1185">Reference proteome</keyword>
<dbReference type="OrthoDB" id="3762642at2759"/>
<protein>
    <recommendedName>
        <fullName evidence="5">Secreted protein</fullName>
    </recommendedName>
</protein>
<feature type="compositionally biased region" description="Low complexity" evidence="1">
    <location>
        <begin position="283"/>
        <end position="303"/>
    </location>
</feature>
<sequence>MLFSINKFFLLAGLIAAALSQECDPNPSPNLVPCNEGINEDTRMTKALLDYWADSTCYQMSDRSEPNMKEQCKNVCVPGEDEEISSQSCVFSNSFWADAVTGKSLLCGSDKDFEDGLTEAGKLLEKVMCPALKALDLGHYRWNGYTMPSFYMALRFLILIVAAIRSAKAYRYAFEAQDAAQQWADFFLGGVDFAGQAGCGQMIPTKEDLIAKAFGAFTSAPDELVPGGMRYDELPCPAKGCTGCKGPNCKSEKPSENEDRPARETEGRKPETSSEKEETTDLPTEASGASATPTSSSPESLALRSTLTQSSSLTTLDINKLINLVTNINFIKSIDSDDLSIIHHLDIGLKISSGNVIEYSSSAKYPAV</sequence>
<evidence type="ECO:0008006" key="5">
    <source>
        <dbReference type="Google" id="ProtNLM"/>
    </source>
</evidence>
<name>A0A2T2N328_CORCC</name>
<keyword evidence="2" id="KW-0732">Signal</keyword>
<dbReference type="EMBL" id="KZ678152">
    <property type="protein sequence ID" value="PSN59831.1"/>
    <property type="molecule type" value="Genomic_DNA"/>
</dbReference>
<proteinExistence type="predicted"/>
<dbReference type="AlphaFoldDB" id="A0A2T2N328"/>
<accession>A0A2T2N328</accession>
<evidence type="ECO:0000256" key="2">
    <source>
        <dbReference type="SAM" id="SignalP"/>
    </source>
</evidence>
<dbReference type="Proteomes" id="UP000240883">
    <property type="component" value="Unassembled WGS sequence"/>
</dbReference>
<evidence type="ECO:0000313" key="3">
    <source>
        <dbReference type="EMBL" id="PSN59831.1"/>
    </source>
</evidence>
<feature type="region of interest" description="Disordered" evidence="1">
    <location>
        <begin position="245"/>
        <end position="303"/>
    </location>
</feature>